<evidence type="ECO:0000256" key="1">
    <source>
        <dbReference type="SAM" id="Phobius"/>
    </source>
</evidence>
<sequence>MTAPVAPATSPGNTAYSKAFRILGMFQILLGTLSIVTWC</sequence>
<dbReference type="HOGENOM" id="CLU_3322240_0_0_1"/>
<protein>
    <submittedName>
        <fullName evidence="2">Uncharacterized protein</fullName>
    </submittedName>
</protein>
<dbReference type="AlphaFoldDB" id="H2YPB0"/>
<accession>H2YPB0</accession>
<reference evidence="2" key="2">
    <citation type="submission" date="2025-08" db="UniProtKB">
        <authorList>
            <consortium name="Ensembl"/>
        </authorList>
    </citation>
    <scope>IDENTIFICATION</scope>
</reference>
<feature type="transmembrane region" description="Helical" evidence="1">
    <location>
        <begin position="20"/>
        <end position="38"/>
    </location>
</feature>
<reference evidence="2" key="3">
    <citation type="submission" date="2025-09" db="UniProtKB">
        <authorList>
            <consortium name="Ensembl"/>
        </authorList>
    </citation>
    <scope>IDENTIFICATION</scope>
</reference>
<dbReference type="InParanoid" id="H2YPB0"/>
<keyword evidence="1" id="KW-0812">Transmembrane</keyword>
<evidence type="ECO:0000313" key="2">
    <source>
        <dbReference type="Ensembl" id="ENSCSAVP00000007168.1"/>
    </source>
</evidence>
<reference evidence="3" key="1">
    <citation type="submission" date="2003-08" db="EMBL/GenBank/DDBJ databases">
        <authorList>
            <person name="Birren B."/>
            <person name="Nusbaum C."/>
            <person name="Abebe A."/>
            <person name="Abouelleil A."/>
            <person name="Adekoya E."/>
            <person name="Ait-zahra M."/>
            <person name="Allen N."/>
            <person name="Allen T."/>
            <person name="An P."/>
            <person name="Anderson M."/>
            <person name="Anderson S."/>
            <person name="Arachchi H."/>
            <person name="Armbruster J."/>
            <person name="Bachantsang P."/>
            <person name="Baldwin J."/>
            <person name="Barry A."/>
            <person name="Bayul T."/>
            <person name="Blitshsteyn B."/>
            <person name="Bloom T."/>
            <person name="Blye J."/>
            <person name="Boguslavskiy L."/>
            <person name="Borowsky M."/>
            <person name="Boukhgalter B."/>
            <person name="Brunache A."/>
            <person name="Butler J."/>
            <person name="Calixte N."/>
            <person name="Calvo S."/>
            <person name="Camarata J."/>
            <person name="Campo K."/>
            <person name="Chang J."/>
            <person name="Cheshatsang Y."/>
            <person name="Citroen M."/>
            <person name="Collymore A."/>
            <person name="Considine T."/>
            <person name="Cook A."/>
            <person name="Cooke P."/>
            <person name="Corum B."/>
            <person name="Cuomo C."/>
            <person name="David R."/>
            <person name="Dawoe T."/>
            <person name="Degray S."/>
            <person name="Dodge S."/>
            <person name="Dooley K."/>
            <person name="Dorje P."/>
            <person name="Dorjee K."/>
            <person name="Dorris L."/>
            <person name="Duffey N."/>
            <person name="Dupes A."/>
            <person name="Elkins T."/>
            <person name="Engels R."/>
            <person name="Erickson J."/>
            <person name="Farina A."/>
            <person name="Faro S."/>
            <person name="Ferreira P."/>
            <person name="Fischer H."/>
            <person name="Fitzgerald M."/>
            <person name="Foley K."/>
            <person name="Gage D."/>
            <person name="Galagan J."/>
            <person name="Gearin G."/>
            <person name="Gnerre S."/>
            <person name="Gnirke A."/>
            <person name="Goyette A."/>
            <person name="Graham J."/>
            <person name="Grandbois E."/>
            <person name="Gyaltsen K."/>
            <person name="Hafez N."/>
            <person name="Hagopian D."/>
            <person name="Hagos B."/>
            <person name="Hall J."/>
            <person name="Hatcher B."/>
            <person name="Heller A."/>
            <person name="Higgins H."/>
            <person name="Honan T."/>
            <person name="Horn A."/>
            <person name="Houde N."/>
            <person name="Hughes L."/>
            <person name="Hulme W."/>
            <person name="Husby E."/>
            <person name="Iliev I."/>
            <person name="Jaffe D."/>
            <person name="Jones C."/>
            <person name="Kamal M."/>
            <person name="Kamat A."/>
            <person name="Kamvysselis M."/>
            <person name="Karlsson E."/>
            <person name="Kells C."/>
            <person name="Kieu A."/>
            <person name="Kisner P."/>
            <person name="Kodira C."/>
            <person name="Kulbokas E."/>
            <person name="Labutti K."/>
            <person name="Lama D."/>
            <person name="Landers T."/>
            <person name="Leger J."/>
            <person name="Levine S."/>
            <person name="Lewis D."/>
            <person name="Lewis T."/>
            <person name="Lindblad-toh K."/>
            <person name="Liu X."/>
            <person name="Lokyitsang T."/>
            <person name="Lokyitsang Y."/>
            <person name="Lucien O."/>
            <person name="Lui A."/>
            <person name="Ma L.J."/>
            <person name="Mabbitt R."/>
            <person name="Macdonald J."/>
            <person name="Maclean C."/>
            <person name="Major J."/>
            <person name="Manning J."/>
            <person name="Marabella R."/>
            <person name="Maru K."/>
            <person name="Matthews C."/>
            <person name="Mauceli E."/>
            <person name="Mccarthy M."/>
            <person name="Mcdonough S."/>
            <person name="Mcghee T."/>
            <person name="Meldrim J."/>
            <person name="Meneus L."/>
            <person name="Mesirov J."/>
            <person name="Mihalev A."/>
            <person name="Mihova T."/>
            <person name="Mikkelsen T."/>
            <person name="Mlenga V."/>
            <person name="Moru K."/>
            <person name="Mozes J."/>
            <person name="Mulrain L."/>
            <person name="Munson G."/>
            <person name="Naylor J."/>
            <person name="Newes C."/>
            <person name="Nguyen C."/>
            <person name="Nguyen N."/>
            <person name="Nguyen T."/>
            <person name="Nicol R."/>
            <person name="Nielsen C."/>
            <person name="Nizzari M."/>
            <person name="Norbu C."/>
            <person name="Norbu N."/>
            <person name="O'donnell P."/>
            <person name="Okoawo O."/>
            <person name="O'leary S."/>
            <person name="Omotosho B."/>
            <person name="O'neill K."/>
            <person name="Osman S."/>
            <person name="Parker S."/>
            <person name="Perrin D."/>
            <person name="Phunkhang P."/>
            <person name="Piqani B."/>
            <person name="Purcell S."/>
            <person name="Rachupka T."/>
            <person name="Ramasamy U."/>
            <person name="Rameau R."/>
            <person name="Ray V."/>
            <person name="Raymond C."/>
            <person name="Retta R."/>
            <person name="Richardson S."/>
            <person name="Rise C."/>
            <person name="Rodriguez J."/>
            <person name="Rogers J."/>
            <person name="Rogov P."/>
            <person name="Rutman M."/>
            <person name="Schupbach R."/>
            <person name="Seaman C."/>
            <person name="Settipalli S."/>
            <person name="Sharpe T."/>
            <person name="Sheridan J."/>
            <person name="Sherpa N."/>
            <person name="Shi J."/>
            <person name="Smirnov S."/>
            <person name="Smith C."/>
            <person name="Sougnez C."/>
            <person name="Spencer B."/>
            <person name="Stalker J."/>
            <person name="Stange-thomann N."/>
            <person name="Stavropoulos S."/>
            <person name="Stetson K."/>
            <person name="Stone C."/>
            <person name="Stone S."/>
            <person name="Stubbs M."/>
            <person name="Talamas J."/>
            <person name="Tchuinga P."/>
            <person name="Tenzing P."/>
            <person name="Tesfaye S."/>
            <person name="Theodore J."/>
            <person name="Thoulutsang Y."/>
            <person name="Topham K."/>
            <person name="Towey S."/>
            <person name="Tsamla T."/>
            <person name="Tsomo N."/>
            <person name="Vallee D."/>
            <person name="Vassiliev H."/>
            <person name="Venkataraman V."/>
            <person name="Vinson J."/>
            <person name="Vo A."/>
            <person name="Wade C."/>
            <person name="Wang S."/>
            <person name="Wangchuk T."/>
            <person name="Wangdi T."/>
            <person name="Whittaker C."/>
            <person name="Wilkinson J."/>
            <person name="Wu Y."/>
            <person name="Wyman D."/>
            <person name="Yadav S."/>
            <person name="Yang S."/>
            <person name="Yang X."/>
            <person name="Yeager S."/>
            <person name="Yee E."/>
            <person name="Young G."/>
            <person name="Zainoun J."/>
            <person name="Zembeck L."/>
            <person name="Zimmer A."/>
            <person name="Zody M."/>
            <person name="Lander E."/>
        </authorList>
    </citation>
    <scope>NUCLEOTIDE SEQUENCE [LARGE SCALE GENOMIC DNA]</scope>
</reference>
<keyword evidence="1" id="KW-1133">Transmembrane helix</keyword>
<dbReference type="Proteomes" id="UP000007875">
    <property type="component" value="Unassembled WGS sequence"/>
</dbReference>
<keyword evidence="3" id="KW-1185">Reference proteome</keyword>
<name>H2YPB0_CIOSA</name>
<proteinExistence type="predicted"/>
<evidence type="ECO:0000313" key="3">
    <source>
        <dbReference type="Proteomes" id="UP000007875"/>
    </source>
</evidence>
<keyword evidence="1" id="KW-0472">Membrane</keyword>
<dbReference type="Ensembl" id="ENSCSAVT00000007261.1">
    <property type="protein sequence ID" value="ENSCSAVP00000007168.1"/>
    <property type="gene ID" value="ENSCSAVG00000004286.1"/>
</dbReference>
<organism evidence="2 3">
    <name type="scientific">Ciona savignyi</name>
    <name type="common">Pacific transparent sea squirt</name>
    <dbReference type="NCBI Taxonomy" id="51511"/>
    <lineage>
        <taxon>Eukaryota</taxon>
        <taxon>Metazoa</taxon>
        <taxon>Chordata</taxon>
        <taxon>Tunicata</taxon>
        <taxon>Ascidiacea</taxon>
        <taxon>Phlebobranchia</taxon>
        <taxon>Cionidae</taxon>
        <taxon>Ciona</taxon>
    </lineage>
</organism>